<feature type="domain" description="DNA polymerase alpha subunit B N-terminal" evidence="8">
    <location>
        <begin position="5"/>
        <end position="73"/>
    </location>
</feature>
<reference evidence="10 12" key="1">
    <citation type="journal article" date="2014" name="Curr. Biol.">
        <title>The genome of the clonal raider ant Cerapachys biroi.</title>
        <authorList>
            <person name="Oxley P.R."/>
            <person name="Ji L."/>
            <person name="Fetter-Pruneda I."/>
            <person name="McKenzie S.K."/>
            <person name="Li C."/>
            <person name="Hu H."/>
            <person name="Zhang G."/>
            <person name="Kronauer D.J."/>
        </authorList>
    </citation>
    <scope>NUCLEOTIDE SEQUENCE [LARGE SCALE GENOMIC DNA]</scope>
</reference>
<evidence type="ECO:0000256" key="6">
    <source>
        <dbReference type="PIRNR" id="PIRNR018300"/>
    </source>
</evidence>
<sequence length="589" mass="67483">MERRESLAKLFQELGCKAENDAVLDKCFELCESYDTNVEKLTELWLTFCVNNDKDINPTLDGLLEMEKAILKKDPIGYQLDDLTVKEMENESYPSETDDVLRMYGCSNTGSGLKRKRKCSETEKTNADVQPTKTRAAPVDYSFRRAFYYTEVSEIESTSQKDKERILVSVGETVASWRRTSDYNVEVEKSDEPHVPSNVSYMYEILSKQGRIFTYVCRSLGNKLFKLWSVATDANNAADVRYVTNVRSVNQTYFRTFGRINTKKESTKTMILEGSMRRKGLSAAESIELDFRNVKQYSVFSGQIVAVEATNPLGDTLYVREVFAKAYAPQAPTPRFESRINVYVAAGPFTGTSNMNYHALWDLMGKVAIDEPHILILIGPFIDYTHPEVENMTDTYQEYFEKLLTRLMESTRKSTQVVLVASNRDVHQEPIFPTPQYNIFNEKFIQSYLNLKLMPDPCILDVEGLKIGITSVDVIKHIGKEEISNISGMDRLSRLADHVLSQTCFYPVYPPSEDLNVDTEMWEKYTFFDQQPHLLILPSDMRCYCKVINDCVTVNPERLYKNTYAKLCIKPSWGGRWSTDNISCDIAKV</sequence>
<evidence type="ECO:0000259" key="7">
    <source>
        <dbReference type="Pfam" id="PF04042"/>
    </source>
</evidence>
<dbReference type="GO" id="GO:0003677">
    <property type="term" value="F:DNA binding"/>
    <property type="evidence" value="ECO:0007669"/>
    <property type="project" value="InterPro"/>
</dbReference>
<dbReference type="OMA" id="QQFDEMG"/>
<evidence type="ECO:0000313" key="11">
    <source>
        <dbReference type="EMBL" id="RLU16898.1"/>
    </source>
</evidence>
<dbReference type="Pfam" id="PF08418">
    <property type="entry name" value="Pol_alpha_B_N"/>
    <property type="match status" value="1"/>
</dbReference>
<dbReference type="AlphaFoldDB" id="A0A026WWZ6"/>
<comment type="function">
    <text evidence="6">Accessory subunit of the DNA polymerase alpha complex (also known as the alpha DNA polymerase-primase complex) which plays an essential role in the initiation of DNA synthesis.</text>
</comment>
<gene>
    <name evidence="11" type="ORF">DMN91_010967</name>
    <name evidence="10" type="ORF">X777_13339</name>
</gene>
<reference evidence="11" key="3">
    <citation type="submission" date="2018-07" db="EMBL/GenBank/DDBJ databases">
        <authorList>
            <person name="Mckenzie S.K."/>
            <person name="Kronauer D.J.C."/>
        </authorList>
    </citation>
    <scope>NUCLEOTIDE SEQUENCE</scope>
    <source>
        <strain evidence="11">Clonal line C1</strain>
    </source>
</reference>
<feature type="domain" description="DNA polymerase alpha/delta/epsilon subunit B" evidence="7">
    <location>
        <begin position="342"/>
        <end position="545"/>
    </location>
</feature>
<dbReference type="InterPro" id="IPR054300">
    <property type="entry name" value="OB_DPOA2"/>
</dbReference>
<evidence type="ECO:0000259" key="8">
    <source>
        <dbReference type="Pfam" id="PF08418"/>
    </source>
</evidence>
<feature type="domain" description="DNA polymerase alpha subunit B OB" evidence="9">
    <location>
        <begin position="243"/>
        <end position="323"/>
    </location>
</feature>
<dbReference type="STRING" id="2015173.A0A026WWZ6"/>
<keyword evidence="12" id="KW-1185">Reference proteome</keyword>
<dbReference type="Gene3D" id="1.10.8.530">
    <property type="entry name" value="DNA polymerase alpha-primase, subunit B, N-terminal domain"/>
    <property type="match status" value="1"/>
</dbReference>
<protein>
    <recommendedName>
        <fullName evidence="3 6">DNA polymerase alpha subunit B</fullName>
    </recommendedName>
</protein>
<dbReference type="Pfam" id="PF04042">
    <property type="entry name" value="DNA_pol_E_B"/>
    <property type="match status" value="1"/>
</dbReference>
<dbReference type="Proteomes" id="UP000053097">
    <property type="component" value="Unassembled WGS sequence"/>
</dbReference>
<dbReference type="GO" id="GO:0006270">
    <property type="term" value="P:DNA replication initiation"/>
    <property type="evidence" value="ECO:0007669"/>
    <property type="project" value="TreeGrafter"/>
</dbReference>
<keyword evidence="4 6" id="KW-0235">DNA replication</keyword>
<proteinExistence type="inferred from homology"/>
<name>A0A026WWZ6_OOCBI</name>
<dbReference type="Gene3D" id="3.60.21.60">
    <property type="match status" value="2"/>
</dbReference>
<dbReference type="InterPro" id="IPR007185">
    <property type="entry name" value="DNA_pol_a/d/e_bsu"/>
</dbReference>
<dbReference type="Proteomes" id="UP000279307">
    <property type="component" value="Chromosome 11"/>
</dbReference>
<dbReference type="InterPro" id="IPR013627">
    <property type="entry name" value="Pol_alpha_B_N"/>
</dbReference>
<accession>A0A026WWZ6</accession>
<dbReference type="InterPro" id="IPR016722">
    <property type="entry name" value="DNA_pol_alpha_bsu"/>
</dbReference>
<dbReference type="InterPro" id="IPR043034">
    <property type="entry name" value="DNA_pol_alpha_B_N_sf"/>
</dbReference>
<evidence type="ECO:0000313" key="12">
    <source>
        <dbReference type="Proteomes" id="UP000053097"/>
    </source>
</evidence>
<dbReference type="Pfam" id="PF22062">
    <property type="entry name" value="OB_DPOA2"/>
    <property type="match status" value="1"/>
</dbReference>
<evidence type="ECO:0000259" key="9">
    <source>
        <dbReference type="Pfam" id="PF22062"/>
    </source>
</evidence>
<comment type="similarity">
    <text evidence="2 6">Belongs to the DNA polymerase alpha subunit B family.</text>
</comment>
<organism evidence="10 12">
    <name type="scientific">Ooceraea biroi</name>
    <name type="common">Clonal raider ant</name>
    <name type="synonym">Cerapachys biroi</name>
    <dbReference type="NCBI Taxonomy" id="2015173"/>
    <lineage>
        <taxon>Eukaryota</taxon>
        <taxon>Metazoa</taxon>
        <taxon>Ecdysozoa</taxon>
        <taxon>Arthropoda</taxon>
        <taxon>Hexapoda</taxon>
        <taxon>Insecta</taxon>
        <taxon>Pterygota</taxon>
        <taxon>Neoptera</taxon>
        <taxon>Endopterygota</taxon>
        <taxon>Hymenoptera</taxon>
        <taxon>Apocrita</taxon>
        <taxon>Aculeata</taxon>
        <taxon>Formicoidea</taxon>
        <taxon>Formicidae</taxon>
        <taxon>Dorylinae</taxon>
        <taxon>Ooceraea</taxon>
    </lineage>
</organism>
<dbReference type="PIRSF" id="PIRSF018300">
    <property type="entry name" value="DNA_pol_alph_2"/>
    <property type="match status" value="1"/>
</dbReference>
<dbReference type="EMBL" id="QOIP01000011">
    <property type="protein sequence ID" value="RLU16898.1"/>
    <property type="molecule type" value="Genomic_DNA"/>
</dbReference>
<evidence type="ECO:0000256" key="3">
    <source>
        <dbReference type="ARBA" id="ARBA00018596"/>
    </source>
</evidence>
<evidence type="ECO:0000256" key="2">
    <source>
        <dbReference type="ARBA" id="ARBA00007299"/>
    </source>
</evidence>
<dbReference type="GO" id="GO:0005658">
    <property type="term" value="C:alpha DNA polymerase:primase complex"/>
    <property type="evidence" value="ECO:0007669"/>
    <property type="project" value="TreeGrafter"/>
</dbReference>
<comment type="subcellular location">
    <subcellularLocation>
        <location evidence="1 6">Nucleus</location>
    </subcellularLocation>
</comment>
<evidence type="ECO:0000256" key="5">
    <source>
        <dbReference type="ARBA" id="ARBA00023242"/>
    </source>
</evidence>
<dbReference type="PANTHER" id="PTHR23061:SF12">
    <property type="entry name" value="DNA POLYMERASE ALPHA SUBUNIT B"/>
    <property type="match status" value="1"/>
</dbReference>
<dbReference type="PANTHER" id="PTHR23061">
    <property type="entry name" value="DNA POLYMERASE 2 ALPHA 70 KDA SUBUNIT"/>
    <property type="match status" value="1"/>
</dbReference>
<keyword evidence="5 6" id="KW-0539">Nucleus</keyword>
<dbReference type="OrthoDB" id="336885at2759"/>
<evidence type="ECO:0000256" key="1">
    <source>
        <dbReference type="ARBA" id="ARBA00004123"/>
    </source>
</evidence>
<dbReference type="EMBL" id="KK107078">
    <property type="protein sequence ID" value="EZA60251.1"/>
    <property type="molecule type" value="Genomic_DNA"/>
</dbReference>
<evidence type="ECO:0000256" key="4">
    <source>
        <dbReference type="ARBA" id="ARBA00022705"/>
    </source>
</evidence>
<reference evidence="11" key="2">
    <citation type="journal article" date="2018" name="Genome Res.">
        <title>The genomic architecture and molecular evolution of ant odorant receptors.</title>
        <authorList>
            <person name="McKenzie S.K."/>
            <person name="Kronauer D.J.C."/>
        </authorList>
    </citation>
    <scope>NUCLEOTIDE SEQUENCE [LARGE SCALE GENOMIC DNA]</scope>
    <source>
        <strain evidence="11">Clonal line C1</strain>
    </source>
</reference>
<evidence type="ECO:0000313" key="10">
    <source>
        <dbReference type="EMBL" id="EZA60251.1"/>
    </source>
</evidence>